<dbReference type="InterPro" id="IPR027417">
    <property type="entry name" value="P-loop_NTPase"/>
</dbReference>
<evidence type="ECO:0000259" key="1">
    <source>
        <dbReference type="Pfam" id="PF09511"/>
    </source>
</evidence>
<name>A0A0S4JQB7_BODSA</name>
<dbReference type="Proteomes" id="UP000051952">
    <property type="component" value="Unassembled WGS sequence"/>
</dbReference>
<keyword evidence="3" id="KW-1185">Reference proteome</keyword>
<dbReference type="VEuPathDB" id="TriTrypDB:BSAL_37935"/>
<dbReference type="GO" id="GO:0005634">
    <property type="term" value="C:nucleus"/>
    <property type="evidence" value="ECO:0007669"/>
    <property type="project" value="TreeGrafter"/>
</dbReference>
<dbReference type="PANTHER" id="PTHR32004:SF1">
    <property type="entry name" value="TRNA LIGASE"/>
    <property type="match status" value="1"/>
</dbReference>
<organism evidence="2 3">
    <name type="scientific">Bodo saltans</name>
    <name type="common">Flagellated protozoan</name>
    <dbReference type="NCBI Taxonomy" id="75058"/>
    <lineage>
        <taxon>Eukaryota</taxon>
        <taxon>Discoba</taxon>
        <taxon>Euglenozoa</taxon>
        <taxon>Kinetoplastea</taxon>
        <taxon>Metakinetoplastina</taxon>
        <taxon>Eubodonida</taxon>
        <taxon>Bodonidae</taxon>
        <taxon>Bodo</taxon>
    </lineage>
</organism>
<dbReference type="Gene3D" id="3.40.50.300">
    <property type="entry name" value="P-loop containing nucleotide triphosphate hydrolases"/>
    <property type="match status" value="1"/>
</dbReference>
<dbReference type="GO" id="GO:0016874">
    <property type="term" value="F:ligase activity"/>
    <property type="evidence" value="ECO:0007669"/>
    <property type="project" value="UniProtKB-KW"/>
</dbReference>
<dbReference type="Pfam" id="PF13671">
    <property type="entry name" value="AAA_33"/>
    <property type="match status" value="1"/>
</dbReference>
<evidence type="ECO:0000313" key="2">
    <source>
        <dbReference type="EMBL" id="CUG92541.1"/>
    </source>
</evidence>
<evidence type="ECO:0000313" key="3">
    <source>
        <dbReference type="Proteomes" id="UP000051952"/>
    </source>
</evidence>
<gene>
    <name evidence="2" type="ORF">BSAL_37935</name>
</gene>
<dbReference type="PANTHER" id="PTHR32004">
    <property type="entry name" value="TRNA LIGASE"/>
    <property type="match status" value="1"/>
</dbReference>
<dbReference type="Pfam" id="PF09511">
    <property type="entry name" value="RNA_lig_T4_1"/>
    <property type="match status" value="1"/>
</dbReference>
<dbReference type="SUPFAM" id="SSF52540">
    <property type="entry name" value="P-loop containing nucleoside triphosphate hydrolases"/>
    <property type="match status" value="1"/>
</dbReference>
<dbReference type="OrthoDB" id="276239at2759"/>
<feature type="domain" description="T4 RNA ligase 1-like N-terminal" evidence="1">
    <location>
        <begin position="2"/>
        <end position="188"/>
    </location>
</feature>
<dbReference type="EMBL" id="CYKH01002054">
    <property type="protein sequence ID" value="CUG92541.1"/>
    <property type="molecule type" value="Genomic_DNA"/>
</dbReference>
<proteinExistence type="predicted"/>
<accession>A0A0S4JQB7</accession>
<sequence length="556" mass="61563">MVLRGLNKFVEFDWGSHTALLTKLLEGSTETRFVLQRKLAGFVVHLFSLDGMHLEVMSKHSLDGRHVTEARRILQATLSADEMTRLARSLYCDSLVASGECVSPVWDATHPVIEGGEARIEFFAVGPRCTRAEMTWLSTMAAAWCASNSNLFVQQEFIPACCIIAKLEEVERRTQQWATASEGFVLVVEVPTQVVDAAAPAAALCVVPLRFKLKTIRYRVLRCLRSHILGEHLLSPQHPFYQHPYMTMFVRWVMELQDSPLTNAAEIAAHVRNIGVWKWSNDFEEALARLGKKRKRNEAGRNETDAPSTSPDALQELIHVVECAASPQRTLHSAVLLCGIPGAGKSTVAKALVSCSDRTVVHISRDTIAAHVTRSLQQSSGGPPSNHQLRRLKKAIHDAYCQRIAEVTRWLVFQQESVLVVLDACHASRASRETFRELLPSTLRSCICVHMSLGDDGPLCAVARIASRVNHEVLSPADAEKAVLDVSRVFEAPLAATERHFDQVLTIVSSTTSPQGGAKLIADALQMNRTGPSRTQHRVIHSLDDIVIDYARTVNE</sequence>
<reference evidence="3" key="1">
    <citation type="submission" date="2015-09" db="EMBL/GenBank/DDBJ databases">
        <authorList>
            <consortium name="Pathogen Informatics"/>
        </authorList>
    </citation>
    <scope>NUCLEOTIDE SEQUENCE [LARGE SCALE GENOMIC DNA]</scope>
    <source>
        <strain evidence="3">Lake Konstanz</strain>
    </source>
</reference>
<dbReference type="GO" id="GO:0006388">
    <property type="term" value="P:tRNA splicing, via endonucleolytic cleavage and ligation"/>
    <property type="evidence" value="ECO:0007669"/>
    <property type="project" value="TreeGrafter"/>
</dbReference>
<dbReference type="InterPro" id="IPR019039">
    <property type="entry name" value="T4-Rnl1-like_N"/>
</dbReference>
<protein>
    <submittedName>
        <fullName evidence="2">RNA ligase, putative</fullName>
    </submittedName>
</protein>
<dbReference type="AlphaFoldDB" id="A0A0S4JQB7"/>
<keyword evidence="2" id="KW-0436">Ligase</keyword>